<sequence>MSSGHGSSATLDHPTLSQRLTDYYELCKPRVVLLIVFTAMVGMFLATPGMVPIDALLFGTLGIGLMAASAAAVNQMLDRKADGRMARTRKRPLVTGHLDMAQSARFAAAIGLAGMAVLLWLVNPLTAWLTLVTLVGYAGVYTVYLKRATPQNIVIGGAAGAAPPVLGWAAVTGTVDAHALILFLIIFIWTPPHFWALAIERHREYAEVDIPMLPVTHGLEYTRTQVLLYTVLLFIVSLLPFVTGMSGPLYLLSAVGLSGWFLIYAIRLKYAPKQGLAMRTFGYSILYLMALFTALLVDHYVPVVFGV</sequence>
<dbReference type="Proteomes" id="UP001460888">
    <property type="component" value="Unassembled WGS sequence"/>
</dbReference>
<evidence type="ECO:0000256" key="10">
    <source>
        <dbReference type="ARBA" id="ARBA00030253"/>
    </source>
</evidence>
<feature type="transmembrane region" description="Helical" evidence="14">
    <location>
        <begin position="57"/>
        <end position="77"/>
    </location>
</feature>
<reference evidence="15 16" key="1">
    <citation type="submission" date="2013-03" db="EMBL/GenBank/DDBJ databases">
        <title>Salinisphaera dokdonensis CL-ES53 Genome Sequencing.</title>
        <authorList>
            <person name="Li C."/>
            <person name="Lai Q."/>
            <person name="Shao Z."/>
        </authorList>
    </citation>
    <scope>NUCLEOTIDE SEQUENCE [LARGE SCALE GENOMIC DNA]</scope>
    <source>
        <strain evidence="15 16">CL-ES53</strain>
    </source>
</reference>
<comment type="pathway">
    <text evidence="2 14">Porphyrin-containing compound metabolism; heme O biosynthesis; heme O from protoheme: step 1/1.</text>
</comment>
<comment type="similarity">
    <text evidence="14">Belongs to the UbiA prenyltransferase family. Protoheme IX farnesyltransferase subfamily.</text>
</comment>
<evidence type="ECO:0000256" key="8">
    <source>
        <dbReference type="ARBA" id="ARBA00023133"/>
    </source>
</evidence>
<feature type="transmembrane region" description="Helical" evidence="14">
    <location>
        <begin position="127"/>
        <end position="145"/>
    </location>
</feature>
<evidence type="ECO:0000256" key="1">
    <source>
        <dbReference type="ARBA" id="ARBA00004651"/>
    </source>
</evidence>
<feature type="transmembrane region" description="Helical" evidence="14">
    <location>
        <begin position="31"/>
        <end position="51"/>
    </location>
</feature>
<dbReference type="Gene3D" id="1.10.357.140">
    <property type="entry name" value="UbiA prenyltransferase"/>
    <property type="match status" value="1"/>
</dbReference>
<comment type="subcellular location">
    <subcellularLocation>
        <location evidence="1 14">Cell membrane</location>
        <topology evidence="1 14">Multi-pass membrane protein</topology>
    </subcellularLocation>
</comment>
<dbReference type="EC" id="2.5.1.141" evidence="3 14"/>
<protein>
    <recommendedName>
        <fullName evidence="11 14">Protoheme IX farnesyltransferase</fullName>
        <ecNumber evidence="3 14">2.5.1.141</ecNumber>
    </recommendedName>
    <alternativeName>
        <fullName evidence="12 14">Heme B farnesyltransferase</fullName>
    </alternativeName>
    <alternativeName>
        <fullName evidence="10 14">Heme O synthase</fullName>
    </alternativeName>
</protein>
<evidence type="ECO:0000256" key="14">
    <source>
        <dbReference type="HAMAP-Rule" id="MF_00154"/>
    </source>
</evidence>
<evidence type="ECO:0000256" key="4">
    <source>
        <dbReference type="ARBA" id="ARBA00022475"/>
    </source>
</evidence>
<dbReference type="CDD" id="cd13957">
    <property type="entry name" value="PT_UbiA_Cox10"/>
    <property type="match status" value="1"/>
</dbReference>
<evidence type="ECO:0000256" key="11">
    <source>
        <dbReference type="ARBA" id="ARBA00040810"/>
    </source>
</evidence>
<keyword evidence="7 14" id="KW-1133">Transmembrane helix</keyword>
<evidence type="ECO:0000256" key="9">
    <source>
        <dbReference type="ARBA" id="ARBA00023136"/>
    </source>
</evidence>
<evidence type="ECO:0000256" key="3">
    <source>
        <dbReference type="ARBA" id="ARBA00012292"/>
    </source>
</evidence>
<dbReference type="RefSeq" id="WP_353111214.1">
    <property type="nucleotide sequence ID" value="NZ_APND01000003.1"/>
</dbReference>
<feature type="transmembrane region" description="Helical" evidence="14">
    <location>
        <begin position="280"/>
        <end position="301"/>
    </location>
</feature>
<comment type="caution">
    <text evidence="15">The sequence shown here is derived from an EMBL/GenBank/DDBJ whole genome shotgun (WGS) entry which is preliminary data.</text>
</comment>
<dbReference type="HAMAP" id="MF_00154">
    <property type="entry name" value="CyoE_CtaB"/>
    <property type="match status" value="1"/>
</dbReference>
<keyword evidence="8 14" id="KW-0350">Heme biosynthesis</keyword>
<keyword evidence="6 14" id="KW-0812">Transmembrane</keyword>
<comment type="function">
    <text evidence="14">Converts heme B (protoheme IX) to heme O by substitution of the vinyl group on carbon 2 of heme B porphyrin ring with a hydroxyethyl farnesyl side group.</text>
</comment>
<proteinExistence type="inferred from homology"/>
<feature type="transmembrane region" description="Helical" evidence="14">
    <location>
        <begin position="226"/>
        <end position="243"/>
    </location>
</feature>
<dbReference type="InterPro" id="IPR044878">
    <property type="entry name" value="UbiA_sf"/>
</dbReference>
<feature type="transmembrane region" description="Helical" evidence="14">
    <location>
        <begin position="249"/>
        <end position="268"/>
    </location>
</feature>
<keyword evidence="9 14" id="KW-0472">Membrane</keyword>
<keyword evidence="5 14" id="KW-0808">Transferase</keyword>
<dbReference type="NCBIfam" id="TIGR01473">
    <property type="entry name" value="cyoE_ctaB"/>
    <property type="match status" value="1"/>
</dbReference>
<dbReference type="GO" id="GO:0016740">
    <property type="term" value="F:transferase activity"/>
    <property type="evidence" value="ECO:0007669"/>
    <property type="project" value="UniProtKB-KW"/>
</dbReference>
<keyword evidence="4 14" id="KW-1003">Cell membrane</keyword>
<evidence type="ECO:0000256" key="5">
    <source>
        <dbReference type="ARBA" id="ARBA00022679"/>
    </source>
</evidence>
<name>A0ABV2B2S9_9GAMM</name>
<dbReference type="Pfam" id="PF01040">
    <property type="entry name" value="UbiA"/>
    <property type="match status" value="1"/>
</dbReference>
<comment type="catalytic activity">
    <reaction evidence="13 14">
        <text>heme b + (2E,6E)-farnesyl diphosphate + H2O = Fe(II)-heme o + diphosphate</text>
        <dbReference type="Rhea" id="RHEA:28070"/>
        <dbReference type="ChEBI" id="CHEBI:15377"/>
        <dbReference type="ChEBI" id="CHEBI:33019"/>
        <dbReference type="ChEBI" id="CHEBI:60344"/>
        <dbReference type="ChEBI" id="CHEBI:60530"/>
        <dbReference type="ChEBI" id="CHEBI:175763"/>
        <dbReference type="EC" id="2.5.1.141"/>
    </reaction>
</comment>
<evidence type="ECO:0000256" key="2">
    <source>
        <dbReference type="ARBA" id="ARBA00004919"/>
    </source>
</evidence>
<dbReference type="PANTHER" id="PTHR43448:SF7">
    <property type="entry name" value="4-HYDROXYBENZOATE SOLANESYLTRANSFERASE"/>
    <property type="match status" value="1"/>
</dbReference>
<dbReference type="InterPro" id="IPR006369">
    <property type="entry name" value="Protohaem_IX_farnesylTrfase"/>
</dbReference>
<comment type="miscellaneous">
    <text evidence="14">Carbon 2 of the heme B porphyrin ring is defined according to the Fischer nomenclature.</text>
</comment>
<dbReference type="PANTHER" id="PTHR43448">
    <property type="entry name" value="PROTOHEME IX FARNESYLTRANSFERASE, MITOCHONDRIAL"/>
    <property type="match status" value="1"/>
</dbReference>
<evidence type="ECO:0000313" key="15">
    <source>
        <dbReference type="EMBL" id="MES1929709.1"/>
    </source>
</evidence>
<dbReference type="InterPro" id="IPR000537">
    <property type="entry name" value="UbiA_prenyltransferase"/>
</dbReference>
<evidence type="ECO:0000256" key="13">
    <source>
        <dbReference type="ARBA" id="ARBA00047690"/>
    </source>
</evidence>
<evidence type="ECO:0000256" key="6">
    <source>
        <dbReference type="ARBA" id="ARBA00022692"/>
    </source>
</evidence>
<feature type="transmembrane region" description="Helical" evidence="14">
    <location>
        <begin position="152"/>
        <end position="171"/>
    </location>
</feature>
<dbReference type="NCBIfam" id="NF003349">
    <property type="entry name" value="PRK04375.1-2"/>
    <property type="match status" value="1"/>
</dbReference>
<evidence type="ECO:0000256" key="7">
    <source>
        <dbReference type="ARBA" id="ARBA00022989"/>
    </source>
</evidence>
<gene>
    <name evidence="14" type="primary">cyoE</name>
    <name evidence="15" type="ORF">SADO_10644</name>
</gene>
<accession>A0ABV2B2S9</accession>
<keyword evidence="16" id="KW-1185">Reference proteome</keyword>
<evidence type="ECO:0000256" key="12">
    <source>
        <dbReference type="ARBA" id="ARBA00042475"/>
    </source>
</evidence>
<organism evidence="15 16">
    <name type="scientific">Salinisphaera dokdonensis CL-ES53</name>
    <dbReference type="NCBI Taxonomy" id="1304272"/>
    <lineage>
        <taxon>Bacteria</taxon>
        <taxon>Pseudomonadati</taxon>
        <taxon>Pseudomonadota</taxon>
        <taxon>Gammaproteobacteria</taxon>
        <taxon>Salinisphaerales</taxon>
        <taxon>Salinisphaeraceae</taxon>
        <taxon>Salinisphaera</taxon>
    </lineage>
</organism>
<feature type="transmembrane region" description="Helical" evidence="14">
    <location>
        <begin position="177"/>
        <end position="197"/>
    </location>
</feature>
<evidence type="ECO:0000313" key="16">
    <source>
        <dbReference type="Proteomes" id="UP001460888"/>
    </source>
</evidence>
<dbReference type="EMBL" id="APND01000003">
    <property type="protein sequence ID" value="MES1929709.1"/>
    <property type="molecule type" value="Genomic_DNA"/>
</dbReference>
<feature type="transmembrane region" description="Helical" evidence="14">
    <location>
        <begin position="98"/>
        <end position="121"/>
    </location>
</feature>